<protein>
    <submittedName>
        <fullName evidence="1">Uncharacterized protein</fullName>
    </submittedName>
</protein>
<name>A0A840IVU2_9PSEU</name>
<gene>
    <name evidence="1" type="ORF">BJY18_003040</name>
</gene>
<reference evidence="1 2" key="1">
    <citation type="submission" date="2020-08" db="EMBL/GenBank/DDBJ databases">
        <title>Sequencing the genomes of 1000 actinobacteria strains.</title>
        <authorList>
            <person name="Klenk H.-P."/>
        </authorList>
    </citation>
    <scope>NUCLEOTIDE SEQUENCE [LARGE SCALE GENOMIC DNA]</scope>
    <source>
        <strain evidence="1 2">DSM 45859</strain>
    </source>
</reference>
<accession>A0A840IVU2</accession>
<dbReference type="EMBL" id="JACHMG010000001">
    <property type="protein sequence ID" value="MBB4685555.1"/>
    <property type="molecule type" value="Genomic_DNA"/>
</dbReference>
<evidence type="ECO:0000313" key="1">
    <source>
        <dbReference type="EMBL" id="MBB4685555.1"/>
    </source>
</evidence>
<sequence length="31" mass="3527">MAVFVGATWRGQWMTEPVGEHFRSACDQELS</sequence>
<evidence type="ECO:0000313" key="2">
    <source>
        <dbReference type="Proteomes" id="UP000581769"/>
    </source>
</evidence>
<dbReference type="AlphaFoldDB" id="A0A840IVU2"/>
<comment type="caution">
    <text evidence="1">The sequence shown here is derived from an EMBL/GenBank/DDBJ whole genome shotgun (WGS) entry which is preliminary data.</text>
</comment>
<proteinExistence type="predicted"/>
<keyword evidence="2" id="KW-1185">Reference proteome</keyword>
<organism evidence="1 2">
    <name type="scientific">Amycolatopsis jiangsuensis</name>
    <dbReference type="NCBI Taxonomy" id="1181879"/>
    <lineage>
        <taxon>Bacteria</taxon>
        <taxon>Bacillati</taxon>
        <taxon>Actinomycetota</taxon>
        <taxon>Actinomycetes</taxon>
        <taxon>Pseudonocardiales</taxon>
        <taxon>Pseudonocardiaceae</taxon>
        <taxon>Amycolatopsis</taxon>
    </lineage>
</organism>
<dbReference type="Proteomes" id="UP000581769">
    <property type="component" value="Unassembled WGS sequence"/>
</dbReference>